<keyword evidence="1" id="KW-0732">Signal</keyword>
<evidence type="ECO:0000256" key="1">
    <source>
        <dbReference type="SAM" id="SignalP"/>
    </source>
</evidence>
<dbReference type="Gene3D" id="3.40.1000.10">
    <property type="entry name" value="Mog1/PsbP, alpha/beta/alpha sandwich"/>
    <property type="match status" value="1"/>
</dbReference>
<feature type="chain" id="PRO_5001516423" evidence="1">
    <location>
        <begin position="34"/>
        <end position="159"/>
    </location>
</feature>
<feature type="non-terminal residue" evidence="3">
    <location>
        <position position="159"/>
    </location>
</feature>
<feature type="signal peptide" evidence="1">
    <location>
        <begin position="1"/>
        <end position="33"/>
    </location>
</feature>
<dbReference type="AlphaFoldDB" id="A0A023G0W0"/>
<evidence type="ECO:0000313" key="3">
    <source>
        <dbReference type="EMBL" id="JAC26638.1"/>
    </source>
</evidence>
<protein>
    <submittedName>
        <fullName evidence="3">Putative conserved secreted protein</fullName>
    </submittedName>
</protein>
<dbReference type="GO" id="GO:0015026">
    <property type="term" value="F:coreceptor activity"/>
    <property type="evidence" value="ECO:0007669"/>
    <property type="project" value="TreeGrafter"/>
</dbReference>
<dbReference type="InterPro" id="IPR009496">
    <property type="entry name" value="RGM_C"/>
</dbReference>
<evidence type="ECO:0000259" key="2">
    <source>
        <dbReference type="Pfam" id="PF06534"/>
    </source>
</evidence>
<reference evidence="3" key="1">
    <citation type="submission" date="2014-03" db="EMBL/GenBank/DDBJ databases">
        <title>The sialotranscriptome of Amblyomma triste, Amblyomma parvum and Amblyomma cajennense ticks, uncovered by 454-based RNA-seq.</title>
        <authorList>
            <person name="Garcia G.R."/>
            <person name="Gardinassi L.G."/>
            <person name="Ribeiro J.M."/>
            <person name="Anatrielo E."/>
            <person name="Ferreira B.R."/>
            <person name="Moreira H.N."/>
            <person name="Mafra C."/>
            <person name="Olegario M.M."/>
            <person name="Szabo P.J."/>
            <person name="Miranda-Santos I.K."/>
            <person name="Maruyama S.R."/>
        </authorList>
    </citation>
    <scope>NUCLEOTIDE SEQUENCE</scope>
    <source>
        <strain evidence="3">Araguapaz</strain>
        <tissue evidence="3">Salivary glands</tissue>
    </source>
</reference>
<dbReference type="EMBL" id="GBBL01000682">
    <property type="protein sequence ID" value="JAC26638.1"/>
    <property type="molecule type" value="mRNA"/>
</dbReference>
<dbReference type="PANTHER" id="PTHR31428:SF6">
    <property type="entry name" value="REPULSIVE GUIDANCE MOLECULE B HOMOLOG DRAG-1"/>
    <property type="match status" value="1"/>
</dbReference>
<dbReference type="Pfam" id="PF06534">
    <property type="entry name" value="RGM_C"/>
    <property type="match status" value="1"/>
</dbReference>
<dbReference type="PANTHER" id="PTHR31428">
    <property type="entry name" value="RGM DOMAIN FAMILY MEMBER DRAG-1"/>
    <property type="match status" value="1"/>
</dbReference>
<dbReference type="InterPro" id="IPR040287">
    <property type="entry name" value="RGM"/>
</dbReference>
<dbReference type="GO" id="GO:0030509">
    <property type="term" value="P:BMP signaling pathway"/>
    <property type="evidence" value="ECO:0007669"/>
    <property type="project" value="TreeGrafter"/>
</dbReference>
<name>A0A023G0W0_AMBPA</name>
<sequence length="159" mass="17945">MVIAVLRRLNFLSCLMMLLHRWLLFTFAVLCTAKSLDKCGIFNCYGNYKDGSCDNVAEFRSCLARVAKECAGNIRYRYSESLLNKLNCSEETSMSNPAKETCIWRSGEPEEDWRQCSLYGDTHLRSFGGELQTCRAIGARPLVDNAYLAVQVTNSPFGN</sequence>
<accession>A0A023G0W0</accession>
<dbReference type="GO" id="GO:0005886">
    <property type="term" value="C:plasma membrane"/>
    <property type="evidence" value="ECO:0007669"/>
    <property type="project" value="TreeGrafter"/>
</dbReference>
<proteinExistence type="evidence at transcript level"/>
<organism evidence="3">
    <name type="scientific">Amblyomma parvum</name>
    <name type="common">South American tick</name>
    <dbReference type="NCBI Taxonomy" id="251391"/>
    <lineage>
        <taxon>Eukaryota</taxon>
        <taxon>Metazoa</taxon>
        <taxon>Ecdysozoa</taxon>
        <taxon>Arthropoda</taxon>
        <taxon>Chelicerata</taxon>
        <taxon>Arachnida</taxon>
        <taxon>Acari</taxon>
        <taxon>Parasitiformes</taxon>
        <taxon>Ixodida</taxon>
        <taxon>Ixodoidea</taxon>
        <taxon>Ixodidae</taxon>
        <taxon>Amblyomminae</taxon>
        <taxon>Amblyomma</taxon>
    </lineage>
</organism>
<feature type="domain" description="Repulsive guidance molecule C-terminal" evidence="2">
    <location>
        <begin position="114"/>
        <end position="156"/>
    </location>
</feature>